<accession>A0A4Q9MGD0</accession>
<sequence length="192" mass="21613">MSSVTAQLQALSLEETPTTTAQPRHPLKDAEVDDADVQKKTTRLRTRRGPRRVSPYPLPPLEECLQAKRRGMCMCFGFYAGRGALQKAMISRFPDQLKGRDPYNITLLWPTVLYLRRITGCAEIDLHAGIVSQRVKDQISSIEDDVGTSVLILGLFTLELETYERRITQEGADEISRLVGMPPTWWGAQLLV</sequence>
<dbReference type="EMBL" id="ML143446">
    <property type="protein sequence ID" value="TBU26425.1"/>
    <property type="molecule type" value="Genomic_DNA"/>
</dbReference>
<protein>
    <submittedName>
        <fullName evidence="2">Uncharacterized protein</fullName>
    </submittedName>
</protein>
<name>A0A4Q9MGD0_9APHY</name>
<gene>
    <name evidence="2" type="ORF">BD311DRAFT_762608</name>
</gene>
<dbReference type="AlphaFoldDB" id="A0A4Q9MGD0"/>
<feature type="compositionally biased region" description="Polar residues" evidence="1">
    <location>
        <begin position="1"/>
        <end position="22"/>
    </location>
</feature>
<dbReference type="OrthoDB" id="2609391at2759"/>
<proteinExistence type="predicted"/>
<dbReference type="Proteomes" id="UP000292957">
    <property type="component" value="Unassembled WGS sequence"/>
</dbReference>
<organism evidence="2">
    <name type="scientific">Dichomitus squalens</name>
    <dbReference type="NCBI Taxonomy" id="114155"/>
    <lineage>
        <taxon>Eukaryota</taxon>
        <taxon>Fungi</taxon>
        <taxon>Dikarya</taxon>
        <taxon>Basidiomycota</taxon>
        <taxon>Agaricomycotina</taxon>
        <taxon>Agaricomycetes</taxon>
        <taxon>Polyporales</taxon>
        <taxon>Polyporaceae</taxon>
        <taxon>Dichomitus</taxon>
    </lineage>
</organism>
<feature type="compositionally biased region" description="Basic residues" evidence="1">
    <location>
        <begin position="40"/>
        <end position="51"/>
    </location>
</feature>
<evidence type="ECO:0000256" key="1">
    <source>
        <dbReference type="SAM" id="MobiDB-lite"/>
    </source>
</evidence>
<feature type="region of interest" description="Disordered" evidence="1">
    <location>
        <begin position="1"/>
        <end position="53"/>
    </location>
</feature>
<evidence type="ECO:0000313" key="2">
    <source>
        <dbReference type="EMBL" id="TBU26425.1"/>
    </source>
</evidence>
<reference evidence="2" key="1">
    <citation type="submission" date="2019-01" db="EMBL/GenBank/DDBJ databases">
        <title>Draft genome sequences of three monokaryotic isolates of the white-rot basidiomycete fungus Dichomitus squalens.</title>
        <authorList>
            <consortium name="DOE Joint Genome Institute"/>
            <person name="Lopez S.C."/>
            <person name="Andreopoulos B."/>
            <person name="Pangilinan J."/>
            <person name="Lipzen A."/>
            <person name="Riley R."/>
            <person name="Ahrendt S."/>
            <person name="Ng V."/>
            <person name="Barry K."/>
            <person name="Daum C."/>
            <person name="Grigoriev I.V."/>
            <person name="Hilden K.S."/>
            <person name="Makela M.R."/>
            <person name="de Vries R.P."/>
        </authorList>
    </citation>
    <scope>NUCLEOTIDE SEQUENCE [LARGE SCALE GENOMIC DNA]</scope>
    <source>
        <strain evidence="2">OM18370.1</strain>
    </source>
</reference>